<dbReference type="GO" id="GO:0000270">
    <property type="term" value="P:peptidoglycan metabolic process"/>
    <property type="evidence" value="ECO:0007669"/>
    <property type="project" value="InterPro"/>
</dbReference>
<gene>
    <name evidence="5" type="ORF">CWE06_09080</name>
</gene>
<feature type="domain" description="Lytic transglycosylase superhelical linker" evidence="4">
    <location>
        <begin position="452"/>
        <end position="516"/>
    </location>
</feature>
<sequence length="694" mass="80314">MRNKIKHPFEKVTHLRTRLAVLGLTGLLLGAAFAFSPSDISVNDSATVESYDTLGIRPDASMPQAERLKSQREQFVAIEQMLSRREFTQAREAMLNITDYPLFPYLEATLLENNLSLQNEALILEFLREHRGTPAERQLRTSWLQFLARRNDAQRFTRDYRPQASAQLQCQHLRYRYQQVRQDSAELERFWQEVTAQWLHGRSLPSACDSVFANWAAAGHRTEQVVWRRIGLALNERQTSLARYLTRYMPEDKQDLALLKRRIHANPSLVRRTQEFRDQDYREKEIILAALQRYRWQNHRATISAWESVQEKFTTFPFSAAEKQQMNAAIAVTLALRQEPDAIDWFAKIDLNQADPTTQQWYLATLLKQQRYDLIHHFVVNLPTDQARRPQWVYWHARALVELGFNDLGHAKLQQVANERNYYGFLASARLSLVPELNHEESNYSAADLQAIANHPAALRAYEWRQLERYLDARREWNTLRTDLNAEQQLLAAVVASEWGWHDQAIFGFAQNGELNDVHRRFPLAYRDLLNSEAERFAIEPSWVFAIARRESSFQPDAVSPAGARGLMQVMPGTAEHLARRSPGPARNTAPRLDAPEDNVRLGTQYLSELLQRTDQNWLLATAAYNAGINRVNEWLPNEPMPADLWVELIPFQETRDYVKAVLAYQQIYTMLLGKDANVLTPVVRMQINGKGRG</sequence>
<evidence type="ECO:0000256" key="1">
    <source>
        <dbReference type="ARBA" id="ARBA00007734"/>
    </source>
</evidence>
<dbReference type="PANTHER" id="PTHR37423:SF5">
    <property type="entry name" value="SOLUBLE LYTIC MUREIN TRANSGLYCOSYLASE"/>
    <property type="match status" value="1"/>
</dbReference>
<dbReference type="SUPFAM" id="SSF53955">
    <property type="entry name" value="Lysozyme-like"/>
    <property type="match status" value="1"/>
</dbReference>
<protein>
    <submittedName>
        <fullName evidence="5">Murein transglycosylase</fullName>
    </submittedName>
</protein>
<comment type="similarity">
    <text evidence="1">Belongs to the transglycosylase Slt family.</text>
</comment>
<evidence type="ECO:0000259" key="4">
    <source>
        <dbReference type="Pfam" id="PF14718"/>
    </source>
</evidence>
<evidence type="ECO:0000313" key="6">
    <source>
        <dbReference type="Proteomes" id="UP000288212"/>
    </source>
</evidence>
<feature type="domain" description="Transglycosylase SLT" evidence="3">
    <location>
        <begin position="530"/>
        <end position="638"/>
    </location>
</feature>
<dbReference type="GO" id="GO:0016020">
    <property type="term" value="C:membrane"/>
    <property type="evidence" value="ECO:0007669"/>
    <property type="project" value="InterPro"/>
</dbReference>
<evidence type="ECO:0000313" key="5">
    <source>
        <dbReference type="EMBL" id="RUO19178.1"/>
    </source>
</evidence>
<dbReference type="AlphaFoldDB" id="A0A432VS69"/>
<dbReference type="InterPro" id="IPR037061">
    <property type="entry name" value="Lytic_TGlycoase_superhlx_L_sf"/>
</dbReference>
<dbReference type="SUPFAM" id="SSF48435">
    <property type="entry name" value="Bacterial muramidases"/>
    <property type="match status" value="1"/>
</dbReference>
<keyword evidence="6" id="KW-1185">Reference proteome</keyword>
<dbReference type="Gene3D" id="1.10.1240.20">
    <property type="entry name" value="Lytic transglycosylase, superhelical linker domain"/>
    <property type="match status" value="1"/>
</dbReference>
<dbReference type="InterPro" id="IPR008258">
    <property type="entry name" value="Transglycosylase_SLT_dom_1"/>
</dbReference>
<dbReference type="GO" id="GO:0008933">
    <property type="term" value="F:peptidoglycan lytic transglycosylase activity"/>
    <property type="evidence" value="ECO:0007669"/>
    <property type="project" value="InterPro"/>
</dbReference>
<evidence type="ECO:0000256" key="2">
    <source>
        <dbReference type="ARBA" id="ARBA00022729"/>
    </source>
</evidence>
<dbReference type="Gene3D" id="1.25.20.10">
    <property type="entry name" value="Bacterial muramidases"/>
    <property type="match status" value="1"/>
</dbReference>
<reference evidence="5 6" key="1">
    <citation type="journal article" date="2011" name="Front. Microbiol.">
        <title>Genomic signatures of strain selection and enhancement in Bacillus atrophaeus var. globigii, a historical biowarfare simulant.</title>
        <authorList>
            <person name="Gibbons H.S."/>
            <person name="Broomall S.M."/>
            <person name="McNew L.A."/>
            <person name="Daligault H."/>
            <person name="Chapman C."/>
            <person name="Bruce D."/>
            <person name="Karavis M."/>
            <person name="Krepps M."/>
            <person name="McGregor P.A."/>
            <person name="Hong C."/>
            <person name="Park K.H."/>
            <person name="Akmal A."/>
            <person name="Feldman A."/>
            <person name="Lin J.S."/>
            <person name="Chang W.E."/>
            <person name="Higgs B.W."/>
            <person name="Demirev P."/>
            <person name="Lindquist J."/>
            <person name="Liem A."/>
            <person name="Fochler E."/>
            <person name="Read T.D."/>
            <person name="Tapia R."/>
            <person name="Johnson S."/>
            <person name="Bishop-Lilly K.A."/>
            <person name="Detter C."/>
            <person name="Han C."/>
            <person name="Sozhamannan S."/>
            <person name="Rosenzweig C.N."/>
            <person name="Skowronski E.W."/>
        </authorList>
    </citation>
    <scope>NUCLEOTIDE SEQUENCE [LARGE SCALE GENOMIC DNA]</scope>
    <source>
        <strain evidence="5 6">AK5</strain>
    </source>
</reference>
<dbReference type="Gene3D" id="1.10.530.10">
    <property type="match status" value="1"/>
</dbReference>
<dbReference type="Pfam" id="PF14718">
    <property type="entry name" value="SLT_L"/>
    <property type="match status" value="1"/>
</dbReference>
<organism evidence="5 6">
    <name type="scientific">Aliidiomarina haloalkalitolerans</name>
    <dbReference type="NCBI Taxonomy" id="859059"/>
    <lineage>
        <taxon>Bacteria</taxon>
        <taxon>Pseudomonadati</taxon>
        <taxon>Pseudomonadota</taxon>
        <taxon>Gammaproteobacteria</taxon>
        <taxon>Alteromonadales</taxon>
        <taxon>Idiomarinaceae</taxon>
        <taxon>Aliidiomarina</taxon>
    </lineage>
</organism>
<dbReference type="InterPro" id="IPR023346">
    <property type="entry name" value="Lysozyme-like_dom_sf"/>
</dbReference>
<evidence type="ECO:0000259" key="3">
    <source>
        <dbReference type="Pfam" id="PF01464"/>
    </source>
</evidence>
<dbReference type="GO" id="GO:0042597">
    <property type="term" value="C:periplasmic space"/>
    <property type="evidence" value="ECO:0007669"/>
    <property type="project" value="InterPro"/>
</dbReference>
<comment type="caution">
    <text evidence="5">The sequence shown here is derived from an EMBL/GenBank/DDBJ whole genome shotgun (WGS) entry which is preliminary data.</text>
</comment>
<dbReference type="CDD" id="cd13401">
    <property type="entry name" value="Slt70-like"/>
    <property type="match status" value="1"/>
</dbReference>
<dbReference type="PROSITE" id="PS00922">
    <property type="entry name" value="TRANSGLYCOSYLASE"/>
    <property type="match status" value="1"/>
</dbReference>
<accession>A0A432VS69</accession>
<dbReference type="EMBL" id="PIPI01000006">
    <property type="protein sequence ID" value="RUO19178.1"/>
    <property type="molecule type" value="Genomic_DNA"/>
</dbReference>
<dbReference type="GO" id="GO:0004553">
    <property type="term" value="F:hydrolase activity, hydrolyzing O-glycosyl compounds"/>
    <property type="evidence" value="ECO:0007669"/>
    <property type="project" value="InterPro"/>
</dbReference>
<dbReference type="InterPro" id="IPR012289">
    <property type="entry name" value="Lytic_TGlycosylase_superhlx_L"/>
</dbReference>
<dbReference type="RefSeq" id="WP_126793328.1">
    <property type="nucleotide sequence ID" value="NZ_PIPI01000006.1"/>
</dbReference>
<name>A0A432VS69_9GAMM</name>
<keyword evidence="2" id="KW-0732">Signal</keyword>
<dbReference type="OrthoDB" id="92254at2"/>
<proteinExistence type="inferred from homology"/>
<dbReference type="PANTHER" id="PTHR37423">
    <property type="entry name" value="SOLUBLE LYTIC MUREIN TRANSGLYCOSYLASE-RELATED"/>
    <property type="match status" value="1"/>
</dbReference>
<dbReference type="Pfam" id="PF01464">
    <property type="entry name" value="SLT"/>
    <property type="match status" value="1"/>
</dbReference>
<dbReference type="Proteomes" id="UP000288212">
    <property type="component" value="Unassembled WGS sequence"/>
</dbReference>
<dbReference type="InterPro" id="IPR008939">
    <property type="entry name" value="Lytic_TGlycosylase_superhlx_U"/>
</dbReference>
<dbReference type="InterPro" id="IPR000189">
    <property type="entry name" value="Transglyc_AS"/>
</dbReference>